<proteinExistence type="predicted"/>
<reference evidence="1 2" key="1">
    <citation type="journal article" date="2021" name="Hortic Res">
        <title>High-quality reference genome and annotation aids understanding of berry development for evergreen blueberry (Vaccinium darrowii).</title>
        <authorList>
            <person name="Yu J."/>
            <person name="Hulse-Kemp A.M."/>
            <person name="Babiker E."/>
            <person name="Staton M."/>
        </authorList>
    </citation>
    <scope>NUCLEOTIDE SEQUENCE [LARGE SCALE GENOMIC DNA]</scope>
    <source>
        <strain evidence="2">cv. NJ 8807/NJ 8810</strain>
        <tissue evidence="1">Young leaf</tissue>
    </source>
</reference>
<sequence length="593" mass="66661">MPKIEGCWLMVAVQFPAISDPDSGELVLGPQRCGTLAKNIERKEAVFCGYTVYGELFADFSPLFGCEFRGLFGSVMLFSVLLLLKQIDSNPEYFTIKLNHGGNLVKEDMVEYYVGGSVNYIDYCDNDRISKTELHAMSKEVGIVQNLTNQLVELYIVDSNLESPITVDVGDGLEVVDWGDGLQDGLVNAIRDLLPCVEHRHCVRHLHSNMKSVGFTGQAVKDMLWSLARATYMGRFRGLMEEFKKEDEEAFKWLAKKEAHHWSRLHFNVASKCDMLLNNICKSFNAAILDARDKPMLTMLERIRIYLIRFLVRRRASVEKWHDQLGPKIVKFMDKNMAECKEYIVVLTGDNQFEVRGFHGNQYCVDMNGKTCSCRRLDLTGIPCSHALAVFRESKKKVQDIVHDYYQKQTYINTYNHVIYPMNGMDMWEKMDKPPIQPPHYTKKSGRPKKCRRREADKPPAQSDGTKKMKRYLRQLSCRRCGGKGHNVRTCSSAITTPMAEQCSQPISRPIFTPPTQPISTRIHKAPPTRGGAGTRTKGGAGTRGGASRRGGASTRVGAAAKGGVGTGGDAAMRPPIRRGGPRIRGGLTRWFS</sequence>
<dbReference type="Proteomes" id="UP000828048">
    <property type="component" value="Chromosome 5"/>
</dbReference>
<name>A0ACB7XY30_9ERIC</name>
<comment type="caution">
    <text evidence="1">The sequence shown here is derived from an EMBL/GenBank/DDBJ whole genome shotgun (WGS) entry which is preliminary data.</text>
</comment>
<gene>
    <name evidence="1" type="ORF">Vadar_004008</name>
</gene>
<accession>A0ACB7XY30</accession>
<evidence type="ECO:0000313" key="2">
    <source>
        <dbReference type="Proteomes" id="UP000828048"/>
    </source>
</evidence>
<organism evidence="1 2">
    <name type="scientific">Vaccinium darrowii</name>
    <dbReference type="NCBI Taxonomy" id="229202"/>
    <lineage>
        <taxon>Eukaryota</taxon>
        <taxon>Viridiplantae</taxon>
        <taxon>Streptophyta</taxon>
        <taxon>Embryophyta</taxon>
        <taxon>Tracheophyta</taxon>
        <taxon>Spermatophyta</taxon>
        <taxon>Magnoliopsida</taxon>
        <taxon>eudicotyledons</taxon>
        <taxon>Gunneridae</taxon>
        <taxon>Pentapetalae</taxon>
        <taxon>asterids</taxon>
        <taxon>Ericales</taxon>
        <taxon>Ericaceae</taxon>
        <taxon>Vaccinioideae</taxon>
        <taxon>Vaccinieae</taxon>
        <taxon>Vaccinium</taxon>
    </lineage>
</organism>
<dbReference type="EMBL" id="CM037155">
    <property type="protein sequence ID" value="KAH7845605.1"/>
    <property type="molecule type" value="Genomic_DNA"/>
</dbReference>
<protein>
    <submittedName>
        <fullName evidence="1">Uncharacterized protein</fullName>
    </submittedName>
</protein>
<evidence type="ECO:0000313" key="1">
    <source>
        <dbReference type="EMBL" id="KAH7845605.1"/>
    </source>
</evidence>
<keyword evidence="2" id="KW-1185">Reference proteome</keyword>